<dbReference type="InterPro" id="IPR038269">
    <property type="entry name" value="SCAN_sf"/>
</dbReference>
<keyword evidence="4" id="KW-1185">Reference proteome</keyword>
<sequence>MREGGGSPWLLAPLATCSLLHQRRPASTHQLLGNLGLPSSCLKDPVGSWLAHRLLGSMDLGSDPACVHFRQFCYAEAEGPREVFLHLQELCYQWLKPERRTKEQILELVILEQFLTILPEEMQSWVKECEPETCVQAVALAEDFLLRLQDTEGLQEKVSTCDVLA</sequence>
<dbReference type="Ensembl" id="ENSVKKT00000002925.1">
    <property type="protein sequence ID" value="ENSVKKP00000002849.1"/>
    <property type="gene ID" value="ENSVKKG00000002236.1"/>
</dbReference>
<dbReference type="AlphaFoldDB" id="A0A8D2J112"/>
<proteinExistence type="predicted"/>
<accession>A0A8D2J112</accession>
<dbReference type="Proteomes" id="UP000694545">
    <property type="component" value="Unplaced"/>
</dbReference>
<evidence type="ECO:0000313" key="3">
    <source>
        <dbReference type="Ensembl" id="ENSVKKP00000002849.1"/>
    </source>
</evidence>
<organism evidence="3 4">
    <name type="scientific">Varanus komodoensis</name>
    <name type="common">Komodo dragon</name>
    <dbReference type="NCBI Taxonomy" id="61221"/>
    <lineage>
        <taxon>Eukaryota</taxon>
        <taxon>Metazoa</taxon>
        <taxon>Chordata</taxon>
        <taxon>Craniata</taxon>
        <taxon>Vertebrata</taxon>
        <taxon>Euteleostomi</taxon>
        <taxon>Lepidosauria</taxon>
        <taxon>Squamata</taxon>
        <taxon>Bifurcata</taxon>
        <taxon>Unidentata</taxon>
        <taxon>Episquamata</taxon>
        <taxon>Toxicofera</taxon>
        <taxon>Anguimorpha</taxon>
        <taxon>Paleoanguimorpha</taxon>
        <taxon>Varanoidea</taxon>
        <taxon>Varanidae</taxon>
        <taxon>Varanus</taxon>
    </lineage>
</organism>
<dbReference type="Gene3D" id="1.10.4020.10">
    <property type="entry name" value="DNA breaking-rejoining enzymes"/>
    <property type="match status" value="1"/>
</dbReference>
<evidence type="ECO:0000256" key="1">
    <source>
        <dbReference type="ARBA" id="ARBA00023242"/>
    </source>
</evidence>
<protein>
    <recommendedName>
        <fullName evidence="2">SCAN box domain-containing protein</fullName>
    </recommendedName>
</protein>
<dbReference type="InterPro" id="IPR003309">
    <property type="entry name" value="SCAN_dom"/>
</dbReference>
<dbReference type="PROSITE" id="PS50804">
    <property type="entry name" value="SCAN_BOX"/>
    <property type="match status" value="1"/>
</dbReference>
<evidence type="ECO:0000259" key="2">
    <source>
        <dbReference type="PROSITE" id="PS50804"/>
    </source>
</evidence>
<dbReference type="Pfam" id="PF02023">
    <property type="entry name" value="SCAN"/>
    <property type="match status" value="1"/>
</dbReference>
<dbReference type="InterPro" id="IPR050916">
    <property type="entry name" value="SCAN-C2H2_zinc_finger"/>
</dbReference>
<evidence type="ECO:0000313" key="4">
    <source>
        <dbReference type="Proteomes" id="UP000694545"/>
    </source>
</evidence>
<name>A0A8D2J112_VARKO</name>
<dbReference type="SUPFAM" id="SSF47353">
    <property type="entry name" value="Retrovirus capsid dimerization domain-like"/>
    <property type="match status" value="1"/>
</dbReference>
<keyword evidence="1" id="KW-0539">Nucleus</keyword>
<dbReference type="PANTHER" id="PTHR45935">
    <property type="entry name" value="PROTEIN ZBED8-RELATED"/>
    <property type="match status" value="1"/>
</dbReference>
<dbReference type="PANTHER" id="PTHR45935:SF15">
    <property type="entry name" value="SCAN BOX DOMAIN-CONTAINING PROTEIN"/>
    <property type="match status" value="1"/>
</dbReference>
<reference evidence="3" key="2">
    <citation type="submission" date="2025-09" db="UniProtKB">
        <authorList>
            <consortium name="Ensembl"/>
        </authorList>
    </citation>
    <scope>IDENTIFICATION</scope>
</reference>
<feature type="domain" description="SCAN box" evidence="2">
    <location>
        <begin position="68"/>
        <end position="144"/>
    </location>
</feature>
<reference evidence="3" key="1">
    <citation type="submission" date="2025-08" db="UniProtKB">
        <authorList>
            <consortium name="Ensembl"/>
        </authorList>
    </citation>
    <scope>IDENTIFICATION</scope>
</reference>
<dbReference type="CDD" id="cd07936">
    <property type="entry name" value="SCAN"/>
    <property type="match status" value="1"/>
</dbReference>
<dbReference type="FunFam" id="1.10.4020.10:FF:000001">
    <property type="entry name" value="zinc finger protein 263 isoform X1"/>
    <property type="match status" value="1"/>
</dbReference>
<dbReference type="SMART" id="SM00431">
    <property type="entry name" value="SCAN"/>
    <property type="match status" value="1"/>
</dbReference>